<dbReference type="EMBL" id="MT142209">
    <property type="protein sequence ID" value="QJA76179.1"/>
    <property type="molecule type" value="Genomic_DNA"/>
</dbReference>
<gene>
    <name evidence="2" type="ORF">MM415A01569_0013</name>
    <name evidence="3" type="ORF">MM415B02398_0003</name>
</gene>
<dbReference type="AlphaFoldDB" id="A0A6M3LAJ3"/>
<evidence type="ECO:0000256" key="1">
    <source>
        <dbReference type="SAM" id="MobiDB-lite"/>
    </source>
</evidence>
<proteinExistence type="predicted"/>
<evidence type="ECO:0000313" key="2">
    <source>
        <dbReference type="EMBL" id="QJA76179.1"/>
    </source>
</evidence>
<feature type="region of interest" description="Disordered" evidence="1">
    <location>
        <begin position="1"/>
        <end position="30"/>
    </location>
</feature>
<organism evidence="3">
    <name type="scientific">viral metagenome</name>
    <dbReference type="NCBI Taxonomy" id="1070528"/>
    <lineage>
        <taxon>unclassified sequences</taxon>
        <taxon>metagenomes</taxon>
        <taxon>organismal metagenomes</taxon>
    </lineage>
</organism>
<reference evidence="3" key="1">
    <citation type="submission" date="2020-03" db="EMBL/GenBank/DDBJ databases">
        <title>The deep terrestrial virosphere.</title>
        <authorList>
            <person name="Holmfeldt K."/>
            <person name="Nilsson E."/>
            <person name="Simone D."/>
            <person name="Lopez-Fernandez M."/>
            <person name="Wu X."/>
            <person name="de Brujin I."/>
            <person name="Lundin D."/>
            <person name="Andersson A."/>
            <person name="Bertilsson S."/>
            <person name="Dopson M."/>
        </authorList>
    </citation>
    <scope>NUCLEOTIDE SEQUENCE</scope>
    <source>
        <strain evidence="2">MM415A01569</strain>
        <strain evidence="3">MM415B02398</strain>
    </source>
</reference>
<dbReference type="EMBL" id="MT142905">
    <property type="protein sequence ID" value="QJA90311.1"/>
    <property type="molecule type" value="Genomic_DNA"/>
</dbReference>
<accession>A0A6M3LAJ3</accession>
<protein>
    <submittedName>
        <fullName evidence="3">Uncharacterized protein</fullName>
    </submittedName>
</protein>
<evidence type="ECO:0000313" key="3">
    <source>
        <dbReference type="EMBL" id="QJA90311.1"/>
    </source>
</evidence>
<name>A0A6M3LAJ3_9ZZZZ</name>
<sequence length="239" mass="26339">MGEESTLLASGGEAAGTQKGDTGDVGGGAAAAPQWLADLGDGFKEHHESLKGFADIGTLAKGYVELKGQQRPGPPKTPDEYRVEEIPGFDQSKWEPQQKADYLKWCHSQGFSEQQVNSLIKSQVESARKNIEGMNTARQKRQQEAVEALKTEWGTSYPVKMQAAQKAFATFSEHLGEGFKTWLEQSRMGDDPQMLKLFEFLGRTISEDTMSFTAGLTSGGREVRRDEAGRPILNYKSMQ</sequence>